<evidence type="ECO:0000313" key="5">
    <source>
        <dbReference type="EnsemblPlants" id="KEH38265"/>
    </source>
</evidence>
<dbReference type="PANTHER" id="PTHR43636">
    <property type="entry name" value="ELONGATION FACTOR G, MITOCHONDRIAL"/>
    <property type="match status" value="1"/>
</dbReference>
<dbReference type="GO" id="GO:0005525">
    <property type="term" value="F:GTP binding"/>
    <property type="evidence" value="ECO:0007669"/>
    <property type="project" value="InterPro"/>
</dbReference>
<dbReference type="InterPro" id="IPR004161">
    <property type="entry name" value="EFTu-like_2"/>
</dbReference>
<dbReference type="InterPro" id="IPR009000">
    <property type="entry name" value="Transl_B-barrel_sf"/>
</dbReference>
<reference evidence="4 6" key="2">
    <citation type="journal article" date="2014" name="BMC Genomics">
        <title>An improved genome release (version Mt4.0) for the model legume Medicago truncatula.</title>
        <authorList>
            <person name="Tang H."/>
            <person name="Krishnakumar V."/>
            <person name="Bidwell S."/>
            <person name="Rosen B."/>
            <person name="Chan A."/>
            <person name="Zhou S."/>
            <person name="Gentzbittel L."/>
            <person name="Childs K.L."/>
            <person name="Yandell M."/>
            <person name="Gundlach H."/>
            <person name="Mayer K.F."/>
            <person name="Schwartz D.C."/>
            <person name="Town C.D."/>
        </authorList>
    </citation>
    <scope>GENOME REANNOTATION</scope>
    <source>
        <strain evidence="4">A17</strain>
        <strain evidence="5 6">cv. Jemalong A17</strain>
    </source>
</reference>
<name>A0A072VJE5_MEDTR</name>
<feature type="domain" description="Translation elongation factor EFTu-like" evidence="3">
    <location>
        <begin position="6"/>
        <end position="61"/>
    </location>
</feature>
<organism evidence="4 6">
    <name type="scientific">Medicago truncatula</name>
    <name type="common">Barrel medic</name>
    <name type="synonym">Medicago tribuloides</name>
    <dbReference type="NCBI Taxonomy" id="3880"/>
    <lineage>
        <taxon>Eukaryota</taxon>
        <taxon>Viridiplantae</taxon>
        <taxon>Streptophyta</taxon>
        <taxon>Embryophyta</taxon>
        <taxon>Tracheophyta</taxon>
        <taxon>Spermatophyta</taxon>
        <taxon>Magnoliopsida</taxon>
        <taxon>eudicotyledons</taxon>
        <taxon>Gunneridae</taxon>
        <taxon>Pentapetalae</taxon>
        <taxon>rosids</taxon>
        <taxon>fabids</taxon>
        <taxon>Fabales</taxon>
        <taxon>Fabaceae</taxon>
        <taxon>Papilionoideae</taxon>
        <taxon>50 kb inversion clade</taxon>
        <taxon>NPAAA clade</taxon>
        <taxon>Hologalegina</taxon>
        <taxon>IRL clade</taxon>
        <taxon>Trifolieae</taxon>
        <taxon>Medicago</taxon>
    </lineage>
</organism>
<evidence type="ECO:0000256" key="1">
    <source>
        <dbReference type="ARBA" id="ARBA00022768"/>
    </source>
</evidence>
<dbReference type="PANTHER" id="PTHR43636:SF2">
    <property type="entry name" value="ELONGATION FACTOR G, MITOCHONDRIAL"/>
    <property type="match status" value="1"/>
</dbReference>
<gene>
    <name evidence="4" type="ordered locus">MTR_2g066880</name>
</gene>
<accession>A0A072VJE5</accession>
<dbReference type="Proteomes" id="UP000002051">
    <property type="component" value="Chromosome 2"/>
</dbReference>
<dbReference type="EnsemblPlants" id="KEH38265">
    <property type="protein sequence ID" value="KEH38265"/>
    <property type="gene ID" value="MTR_2g066880"/>
</dbReference>
<sequence>MKREYGQVTYLRIYEGVIRKGDFITNVNTDKTFEVPHLFRKCNDVFKVIEEANAGEIVAVFNAPGFTDGLVSYTMTSIDVSESVSRDSDVQVSSFSFFVFSSCVLLLLNAFQGPDPTLRVGLGTGKAGKGDAYLPFVKVYGGKGRLVLMKSISGLLKR</sequence>
<dbReference type="Gene3D" id="2.40.30.10">
    <property type="entry name" value="Translation factors"/>
    <property type="match status" value="1"/>
</dbReference>
<reference evidence="4 6" key="1">
    <citation type="journal article" date="2011" name="Nature">
        <title>The Medicago genome provides insight into the evolution of rhizobial symbioses.</title>
        <authorList>
            <person name="Young N.D."/>
            <person name="Debelle F."/>
            <person name="Oldroyd G.E."/>
            <person name="Geurts R."/>
            <person name="Cannon S.B."/>
            <person name="Udvardi M.K."/>
            <person name="Benedito V.A."/>
            <person name="Mayer K.F."/>
            <person name="Gouzy J."/>
            <person name="Schoof H."/>
            <person name="Van de Peer Y."/>
            <person name="Proost S."/>
            <person name="Cook D.R."/>
            <person name="Meyers B.C."/>
            <person name="Spannagl M."/>
            <person name="Cheung F."/>
            <person name="De Mita S."/>
            <person name="Krishnakumar V."/>
            <person name="Gundlach H."/>
            <person name="Zhou S."/>
            <person name="Mudge J."/>
            <person name="Bharti A.K."/>
            <person name="Murray J.D."/>
            <person name="Naoumkina M.A."/>
            <person name="Rosen B."/>
            <person name="Silverstein K.A."/>
            <person name="Tang H."/>
            <person name="Rombauts S."/>
            <person name="Zhao P.X."/>
            <person name="Zhou P."/>
            <person name="Barbe V."/>
            <person name="Bardou P."/>
            <person name="Bechner M."/>
            <person name="Bellec A."/>
            <person name="Berger A."/>
            <person name="Berges H."/>
            <person name="Bidwell S."/>
            <person name="Bisseling T."/>
            <person name="Choisne N."/>
            <person name="Couloux A."/>
            <person name="Denny R."/>
            <person name="Deshpande S."/>
            <person name="Dai X."/>
            <person name="Doyle J.J."/>
            <person name="Dudez A.M."/>
            <person name="Farmer A.D."/>
            <person name="Fouteau S."/>
            <person name="Franken C."/>
            <person name="Gibelin C."/>
            <person name="Gish J."/>
            <person name="Goldstein S."/>
            <person name="Gonzalez A.J."/>
            <person name="Green P.J."/>
            <person name="Hallab A."/>
            <person name="Hartog M."/>
            <person name="Hua A."/>
            <person name="Humphray S.J."/>
            <person name="Jeong D.H."/>
            <person name="Jing Y."/>
            <person name="Jocker A."/>
            <person name="Kenton S.M."/>
            <person name="Kim D.J."/>
            <person name="Klee K."/>
            <person name="Lai H."/>
            <person name="Lang C."/>
            <person name="Lin S."/>
            <person name="Macmil S.L."/>
            <person name="Magdelenat G."/>
            <person name="Matthews L."/>
            <person name="McCorrison J."/>
            <person name="Monaghan E.L."/>
            <person name="Mun J.H."/>
            <person name="Najar F.Z."/>
            <person name="Nicholson C."/>
            <person name="Noirot C."/>
            <person name="O'Bleness M."/>
            <person name="Paule C.R."/>
            <person name="Poulain J."/>
            <person name="Prion F."/>
            <person name="Qin B."/>
            <person name="Qu C."/>
            <person name="Retzel E.F."/>
            <person name="Riddle C."/>
            <person name="Sallet E."/>
            <person name="Samain S."/>
            <person name="Samson N."/>
            <person name="Sanders I."/>
            <person name="Saurat O."/>
            <person name="Scarpelli C."/>
            <person name="Schiex T."/>
            <person name="Segurens B."/>
            <person name="Severin A.J."/>
            <person name="Sherrier D.J."/>
            <person name="Shi R."/>
            <person name="Sims S."/>
            <person name="Singer S.R."/>
            <person name="Sinharoy S."/>
            <person name="Sterck L."/>
            <person name="Viollet A."/>
            <person name="Wang B.B."/>
            <person name="Wang K."/>
            <person name="Wang M."/>
            <person name="Wang X."/>
            <person name="Warfsmann J."/>
            <person name="Weissenbach J."/>
            <person name="White D.D."/>
            <person name="White J.D."/>
            <person name="Wiley G.B."/>
            <person name="Wincker P."/>
            <person name="Xing Y."/>
            <person name="Yang L."/>
            <person name="Yao Z."/>
            <person name="Ying F."/>
            <person name="Zhai J."/>
            <person name="Zhou L."/>
            <person name="Zuber A."/>
            <person name="Denarie J."/>
            <person name="Dixon R.A."/>
            <person name="May G.D."/>
            <person name="Schwartz D.C."/>
            <person name="Rogers J."/>
            <person name="Quetier F."/>
            <person name="Town C.D."/>
            <person name="Roe B.A."/>
        </authorList>
    </citation>
    <scope>NUCLEOTIDE SEQUENCE [LARGE SCALE GENOMIC DNA]</scope>
    <source>
        <strain evidence="4">A17</strain>
        <strain evidence="5 6">cv. Jemalong A17</strain>
    </source>
</reference>
<keyword evidence="1 4" id="KW-0251">Elongation factor</keyword>
<keyword evidence="6" id="KW-1185">Reference proteome</keyword>
<dbReference type="Pfam" id="PF03144">
    <property type="entry name" value="GTP_EFTU_D2"/>
    <property type="match status" value="1"/>
</dbReference>
<evidence type="ECO:0000259" key="3">
    <source>
        <dbReference type="Pfam" id="PF03144"/>
    </source>
</evidence>
<dbReference type="SUPFAM" id="SSF50447">
    <property type="entry name" value="Translation proteins"/>
    <property type="match status" value="1"/>
</dbReference>
<dbReference type="EMBL" id="CM001218">
    <property type="protein sequence ID" value="KEH38265.1"/>
    <property type="molecule type" value="Genomic_DNA"/>
</dbReference>
<protein>
    <submittedName>
        <fullName evidence="4">Elongation factor Tu domain protein</fullName>
    </submittedName>
</protein>
<dbReference type="AlphaFoldDB" id="A0A072VJE5"/>
<keyword evidence="2" id="KW-0648">Protein biosynthesis</keyword>
<evidence type="ECO:0000313" key="4">
    <source>
        <dbReference type="EMBL" id="KEH38265.1"/>
    </source>
</evidence>
<evidence type="ECO:0000256" key="2">
    <source>
        <dbReference type="ARBA" id="ARBA00022917"/>
    </source>
</evidence>
<proteinExistence type="predicted"/>
<reference evidence="5" key="3">
    <citation type="submission" date="2015-04" db="UniProtKB">
        <authorList>
            <consortium name="EnsemblPlants"/>
        </authorList>
    </citation>
    <scope>IDENTIFICATION</scope>
    <source>
        <strain evidence="5">cv. Jemalong A17</strain>
    </source>
</reference>
<dbReference type="STRING" id="3880.A0A072VJE5"/>
<dbReference type="HOGENOM" id="CLU_1671900_0_0_1"/>
<evidence type="ECO:0000313" key="6">
    <source>
        <dbReference type="Proteomes" id="UP000002051"/>
    </source>
</evidence>
<dbReference type="GO" id="GO:0003746">
    <property type="term" value="F:translation elongation factor activity"/>
    <property type="evidence" value="ECO:0007669"/>
    <property type="project" value="UniProtKB-KW"/>
</dbReference>